<dbReference type="CDD" id="cd17535">
    <property type="entry name" value="REC_NarL-like"/>
    <property type="match status" value="1"/>
</dbReference>
<dbReference type="Proteomes" id="UP000199656">
    <property type="component" value="Unassembled WGS sequence"/>
</dbReference>
<dbReference type="GO" id="GO:0000160">
    <property type="term" value="P:phosphorelay signal transduction system"/>
    <property type="evidence" value="ECO:0007669"/>
    <property type="project" value="InterPro"/>
</dbReference>
<dbReference type="SMART" id="SM00421">
    <property type="entry name" value="HTH_LUXR"/>
    <property type="match status" value="1"/>
</dbReference>
<proteinExistence type="predicted"/>
<dbReference type="STRING" id="408074.SAMN05660909_04316"/>
<dbReference type="SUPFAM" id="SSF52172">
    <property type="entry name" value="CheY-like"/>
    <property type="match status" value="1"/>
</dbReference>
<dbReference type="EMBL" id="FNRL01000024">
    <property type="protein sequence ID" value="SEA95283.1"/>
    <property type="molecule type" value="Genomic_DNA"/>
</dbReference>
<evidence type="ECO:0000259" key="4">
    <source>
        <dbReference type="PROSITE" id="PS50043"/>
    </source>
</evidence>
<name>A0A1H4FD64_9BACT</name>
<evidence type="ECO:0000256" key="2">
    <source>
        <dbReference type="ARBA" id="ARBA00023125"/>
    </source>
</evidence>
<evidence type="ECO:0000259" key="5">
    <source>
        <dbReference type="PROSITE" id="PS50110"/>
    </source>
</evidence>
<dbReference type="PANTHER" id="PTHR43214">
    <property type="entry name" value="TWO-COMPONENT RESPONSE REGULATOR"/>
    <property type="match status" value="1"/>
</dbReference>
<gene>
    <name evidence="6" type="ORF">SAMN05660909_04316</name>
</gene>
<dbReference type="PRINTS" id="PR00038">
    <property type="entry name" value="HTHLUXR"/>
</dbReference>
<dbReference type="AlphaFoldDB" id="A0A1H4FD64"/>
<dbReference type="CDD" id="cd06170">
    <property type="entry name" value="LuxR_C_like"/>
    <property type="match status" value="1"/>
</dbReference>
<dbReference type="PANTHER" id="PTHR43214:SF43">
    <property type="entry name" value="TWO-COMPONENT RESPONSE REGULATOR"/>
    <property type="match status" value="1"/>
</dbReference>
<feature type="modified residue" description="4-aspartylphosphate" evidence="3">
    <location>
        <position position="55"/>
    </location>
</feature>
<dbReference type="GO" id="GO:0006355">
    <property type="term" value="P:regulation of DNA-templated transcription"/>
    <property type="evidence" value="ECO:0007669"/>
    <property type="project" value="InterPro"/>
</dbReference>
<sequence length="212" mass="23877">MPIRIAITDDHLLVISGLKAMLAPYPQFELVYDSNIPTALMDALPKVQPDVLLLDIQMPDLDGLELCKMVKKNHPAVRIIALSSFMESHYIKQMLRNGASGYLLKNVTPPKLCEAIETVYAGEAYLDESVKHLLLDEMLTGQKRSGYSIPLTRREKEILKLIAEEYSNQEIADTLFISLRTVETHRLNLTQKLAVKNTAGLVKEAYKRGLIE</sequence>
<dbReference type="Pfam" id="PF00072">
    <property type="entry name" value="Response_reg"/>
    <property type="match status" value="1"/>
</dbReference>
<dbReference type="GO" id="GO:0003677">
    <property type="term" value="F:DNA binding"/>
    <property type="evidence" value="ECO:0007669"/>
    <property type="project" value="UniProtKB-KW"/>
</dbReference>
<dbReference type="InterPro" id="IPR000792">
    <property type="entry name" value="Tscrpt_reg_LuxR_C"/>
</dbReference>
<organism evidence="6 7">
    <name type="scientific">Chitinophaga terrae</name>
    <name type="common">ex Kim and Jung 2007</name>
    <dbReference type="NCBI Taxonomy" id="408074"/>
    <lineage>
        <taxon>Bacteria</taxon>
        <taxon>Pseudomonadati</taxon>
        <taxon>Bacteroidota</taxon>
        <taxon>Chitinophagia</taxon>
        <taxon>Chitinophagales</taxon>
        <taxon>Chitinophagaceae</taxon>
        <taxon>Chitinophaga</taxon>
    </lineage>
</organism>
<evidence type="ECO:0000313" key="7">
    <source>
        <dbReference type="Proteomes" id="UP000199656"/>
    </source>
</evidence>
<dbReference type="InterPro" id="IPR058245">
    <property type="entry name" value="NreC/VraR/RcsB-like_REC"/>
</dbReference>
<feature type="domain" description="Response regulatory" evidence="5">
    <location>
        <begin position="4"/>
        <end position="120"/>
    </location>
</feature>
<evidence type="ECO:0000256" key="1">
    <source>
        <dbReference type="ARBA" id="ARBA00022553"/>
    </source>
</evidence>
<dbReference type="Gene3D" id="3.40.50.2300">
    <property type="match status" value="1"/>
</dbReference>
<dbReference type="RefSeq" id="WP_089764105.1">
    <property type="nucleotide sequence ID" value="NZ_BKAT01000043.1"/>
</dbReference>
<feature type="domain" description="HTH luxR-type" evidence="4">
    <location>
        <begin position="144"/>
        <end position="209"/>
    </location>
</feature>
<evidence type="ECO:0000256" key="3">
    <source>
        <dbReference type="PROSITE-ProRule" id="PRU00169"/>
    </source>
</evidence>
<keyword evidence="1 3" id="KW-0597">Phosphoprotein</keyword>
<accession>A0A1H4FD64</accession>
<dbReference type="Pfam" id="PF00196">
    <property type="entry name" value="GerE"/>
    <property type="match status" value="1"/>
</dbReference>
<dbReference type="SUPFAM" id="SSF46894">
    <property type="entry name" value="C-terminal effector domain of the bipartite response regulators"/>
    <property type="match status" value="1"/>
</dbReference>
<dbReference type="OrthoDB" id="9797341at2"/>
<dbReference type="SMART" id="SM00448">
    <property type="entry name" value="REC"/>
    <property type="match status" value="1"/>
</dbReference>
<keyword evidence="2" id="KW-0238">DNA-binding</keyword>
<reference evidence="7" key="1">
    <citation type="submission" date="2016-10" db="EMBL/GenBank/DDBJ databases">
        <authorList>
            <person name="Varghese N."/>
            <person name="Submissions S."/>
        </authorList>
    </citation>
    <scope>NUCLEOTIDE SEQUENCE [LARGE SCALE GENOMIC DNA]</scope>
    <source>
        <strain evidence="7">DSM 23920</strain>
    </source>
</reference>
<dbReference type="PROSITE" id="PS50110">
    <property type="entry name" value="RESPONSE_REGULATORY"/>
    <property type="match status" value="1"/>
</dbReference>
<evidence type="ECO:0000313" key="6">
    <source>
        <dbReference type="EMBL" id="SEA95283.1"/>
    </source>
</evidence>
<keyword evidence="7" id="KW-1185">Reference proteome</keyword>
<dbReference type="InterPro" id="IPR001789">
    <property type="entry name" value="Sig_transdc_resp-reg_receiver"/>
</dbReference>
<dbReference type="PROSITE" id="PS50043">
    <property type="entry name" value="HTH_LUXR_2"/>
    <property type="match status" value="1"/>
</dbReference>
<dbReference type="InterPro" id="IPR016032">
    <property type="entry name" value="Sig_transdc_resp-reg_C-effctor"/>
</dbReference>
<dbReference type="InterPro" id="IPR011006">
    <property type="entry name" value="CheY-like_superfamily"/>
</dbReference>
<protein>
    <submittedName>
        <fullName evidence="6">Two component transcriptional regulator, LuxR family</fullName>
    </submittedName>
</protein>
<dbReference type="InterPro" id="IPR039420">
    <property type="entry name" value="WalR-like"/>
</dbReference>